<dbReference type="Pfam" id="PF05803">
    <property type="entry name" value="Chordopox_L2"/>
    <property type="match status" value="1"/>
</dbReference>
<protein>
    <submittedName>
        <fullName evidence="10">Crescent membrane/immature virion protein</fullName>
    </submittedName>
</protein>
<evidence type="ECO:0000256" key="3">
    <source>
        <dbReference type="ARBA" id="ARBA00022518"/>
    </source>
</evidence>
<evidence type="ECO:0000256" key="8">
    <source>
        <dbReference type="ARBA" id="ARBA00023200"/>
    </source>
</evidence>
<evidence type="ECO:0000256" key="6">
    <source>
        <dbReference type="ARBA" id="ARBA00022989"/>
    </source>
</evidence>
<keyword evidence="8" id="KW-1035">Host cytoplasm</keyword>
<dbReference type="EMBL" id="MH427217">
    <property type="protein sequence ID" value="AWU47106.1"/>
    <property type="molecule type" value="Genomic_DNA"/>
</dbReference>
<feature type="transmembrane region" description="Helical" evidence="9">
    <location>
        <begin position="69"/>
        <end position="87"/>
    </location>
</feature>
<keyword evidence="6 9" id="KW-1133">Transmembrane helix</keyword>
<comment type="subcellular location">
    <subcellularLocation>
        <location evidence="1">Host cytoplasm</location>
    </subcellularLocation>
    <subcellularLocation>
        <location evidence="2">Virion membrane</location>
        <topology evidence="2">Multi-pass membrane protein</topology>
    </subcellularLocation>
</comment>
<name>A0A2U9QHP2_9POXV</name>
<dbReference type="KEGG" id="vg:36841058"/>
<accession>A0A2U9QHP2</accession>
<dbReference type="InterPro" id="IPR008447">
    <property type="entry name" value="Prot_L2"/>
</dbReference>
<evidence type="ECO:0000313" key="11">
    <source>
        <dbReference type="Proteomes" id="UP000249273"/>
    </source>
</evidence>
<keyword evidence="11" id="KW-1185">Reference proteome</keyword>
<dbReference type="GeneID" id="36841058"/>
<keyword evidence="4 9" id="KW-0812">Transmembrane</keyword>
<dbReference type="RefSeq" id="YP_009480599.1">
    <property type="nucleotide sequence ID" value="NC_037656.1"/>
</dbReference>
<gene>
    <name evidence="10" type="primary">SOPV-ELK-061</name>
</gene>
<reference evidence="10" key="1">
    <citation type="submission" date="2018-05" db="EMBL/GenBank/DDBJ databases">
        <title>Complete Genome Sequence of a Novel Sea Otter Poxvirus.</title>
        <authorList>
            <person name="Jacob J.M."/>
            <person name="Subramaniam K."/>
            <person name="Tu S.-L."/>
            <person name="Nielsen O."/>
            <person name="Tuomi P.A."/>
            <person name="Upton C."/>
            <person name="Waltzek T.B."/>
        </authorList>
    </citation>
    <scope>NUCLEOTIDE SEQUENCE [LARGE SCALE GENOMIC DNA]</scope>
    <source>
        <strain evidence="10">ELK</strain>
    </source>
</reference>
<feature type="transmembrane region" description="Helical" evidence="9">
    <location>
        <begin position="44"/>
        <end position="63"/>
    </location>
</feature>
<keyword evidence="5" id="KW-0946">Virion</keyword>
<evidence type="ECO:0000256" key="4">
    <source>
        <dbReference type="ARBA" id="ARBA00022692"/>
    </source>
</evidence>
<evidence type="ECO:0000256" key="7">
    <source>
        <dbReference type="ARBA" id="ARBA00023136"/>
    </source>
</evidence>
<sequence length="95" mass="11071">MLNDILIARINSIGENLDRDNAFLAAIEYYIVGDSPIMSRFIRLVYDILLTIYCMMGLIIRFVSRNQWFISPIICVTAMYWIIKSYVSCMLNNYG</sequence>
<dbReference type="GO" id="GO:0030430">
    <property type="term" value="C:host cell cytoplasm"/>
    <property type="evidence" value="ECO:0007669"/>
    <property type="project" value="UniProtKB-SubCell"/>
</dbReference>
<evidence type="ECO:0000256" key="2">
    <source>
        <dbReference type="ARBA" id="ARBA00004385"/>
    </source>
</evidence>
<evidence type="ECO:0000313" key="10">
    <source>
        <dbReference type="EMBL" id="AWU47106.1"/>
    </source>
</evidence>
<keyword evidence="7 9" id="KW-0472">Membrane</keyword>
<evidence type="ECO:0000256" key="9">
    <source>
        <dbReference type="SAM" id="Phobius"/>
    </source>
</evidence>
<dbReference type="OrthoDB" id="39749at10239"/>
<keyword evidence="3" id="KW-0244">Early protein</keyword>
<evidence type="ECO:0000256" key="1">
    <source>
        <dbReference type="ARBA" id="ARBA00004192"/>
    </source>
</evidence>
<organism evidence="10">
    <name type="scientific">Sea otter poxvirus</name>
    <dbReference type="NCBI Taxonomy" id="1416741"/>
    <lineage>
        <taxon>Viruses</taxon>
        <taxon>Varidnaviria</taxon>
        <taxon>Bamfordvirae</taxon>
        <taxon>Nucleocytoviricota</taxon>
        <taxon>Pokkesviricetes</taxon>
        <taxon>Chitovirales</taxon>
        <taxon>Poxviridae</taxon>
        <taxon>Chordopoxvirinae</taxon>
        <taxon>Mustelpoxvirus</taxon>
        <taxon>Mustelpoxvirus seaotterpox</taxon>
        <taxon>Sea otterpox virus</taxon>
    </lineage>
</organism>
<dbReference type="GO" id="GO:0055036">
    <property type="term" value="C:virion membrane"/>
    <property type="evidence" value="ECO:0007669"/>
    <property type="project" value="UniProtKB-SubCell"/>
</dbReference>
<evidence type="ECO:0000256" key="5">
    <source>
        <dbReference type="ARBA" id="ARBA00022844"/>
    </source>
</evidence>
<dbReference type="Proteomes" id="UP000249273">
    <property type="component" value="Segment"/>
</dbReference>
<proteinExistence type="predicted"/>